<keyword evidence="4 9" id="KW-0560">Oxidoreductase</keyword>
<evidence type="ECO:0000256" key="5">
    <source>
        <dbReference type="ARBA" id="ARBA00024042"/>
    </source>
</evidence>
<feature type="binding site" evidence="7">
    <location>
        <position position="258"/>
    </location>
    <ligand>
        <name>FMN</name>
        <dbReference type="ChEBI" id="CHEBI:58210"/>
    </ligand>
</feature>
<reference evidence="11" key="1">
    <citation type="submission" date="2017-11" db="EMBL/GenBank/DDBJ databases">
        <title>Genome sequence of Pantoea sp. MSR2.</title>
        <authorList>
            <person name="Nascimento F.X."/>
        </authorList>
    </citation>
    <scope>NUCLEOTIDE SEQUENCE [LARGE SCALE GENOMIC DNA]</scope>
    <source>
        <strain evidence="11">MSR2</strain>
        <plasmid evidence="11">pmsr2a</plasmid>
    </source>
</reference>
<evidence type="ECO:0000313" key="10">
    <source>
        <dbReference type="EMBL" id="QGR09079.1"/>
    </source>
</evidence>
<proteinExistence type="inferred from homology"/>
<keyword evidence="12" id="KW-1185">Reference proteome</keyword>
<feature type="active site" description="Proton acceptor" evidence="6">
    <location>
        <position position="282"/>
    </location>
</feature>
<gene>
    <name evidence="10" type="ORF">CTZ24_21745</name>
    <name evidence="9" type="ORF">Q3404_10990</name>
</gene>
<accession>A0AAP9H9L4</accession>
<feature type="binding site" evidence="7">
    <location>
        <position position="29"/>
    </location>
    <ligand>
        <name>glyoxylate</name>
        <dbReference type="ChEBI" id="CHEBI:36655"/>
    </ligand>
</feature>
<dbReference type="Proteomes" id="UP001171299">
    <property type="component" value="Unassembled WGS sequence"/>
</dbReference>
<evidence type="ECO:0000256" key="3">
    <source>
        <dbReference type="ARBA" id="ARBA00022643"/>
    </source>
</evidence>
<evidence type="ECO:0000256" key="6">
    <source>
        <dbReference type="PIRSR" id="PIRSR000138-1"/>
    </source>
</evidence>
<reference evidence="10" key="2">
    <citation type="journal article" date="2020" name="Environ. Microbiol.">
        <title>The extreme plant-growth-promoting properties of Pantoea phytobeneficialis MSR2 revealed by functional and genomic analysis.</title>
        <authorList>
            <person name="Nascimento F.X."/>
            <person name="Hernandez A.G."/>
            <person name="Glick B.R."/>
            <person name="Rossi M.J."/>
        </authorList>
    </citation>
    <scope>NUCLEOTIDE SEQUENCE</scope>
    <source>
        <strain evidence="10">MSR2</strain>
    </source>
</reference>
<dbReference type="KEGG" id="ppho:CTZ24_21745"/>
<feature type="binding site" evidence="7">
    <location>
        <begin position="312"/>
        <end position="316"/>
    </location>
    <ligand>
        <name>FMN</name>
        <dbReference type="ChEBI" id="CHEBI:58210"/>
    </ligand>
</feature>
<geneLocation type="plasmid" evidence="11">
    <name>pmsr2a</name>
</geneLocation>
<evidence type="ECO:0000256" key="1">
    <source>
        <dbReference type="ARBA" id="ARBA00001917"/>
    </source>
</evidence>
<keyword evidence="10" id="KW-0614">Plasmid</keyword>
<evidence type="ECO:0000256" key="7">
    <source>
        <dbReference type="PIRSR" id="PIRSR000138-2"/>
    </source>
</evidence>
<dbReference type="EMBL" id="CP024637">
    <property type="protein sequence ID" value="QGR09079.1"/>
    <property type="molecule type" value="Genomic_DNA"/>
</dbReference>
<dbReference type="InterPro" id="IPR013785">
    <property type="entry name" value="Aldolase_TIM"/>
</dbReference>
<dbReference type="InterPro" id="IPR037396">
    <property type="entry name" value="FMN_HAD"/>
</dbReference>
<sequence>MRKLANRCLSLNDFEKYAQKHLPRPLFAYVSGGVEDNLSRDHNLTSYARYSLIPDNMVDVSQRNTEVTLFGHRYAAPVGIAPMGISAITGFEGDLTLAKAAATKNIPFIMSGSSLMRLEEVAEANPAMWFQAYLPKSYEEIDLLIDRVARARIPVLVVTVDTPVKANRENNVRAGFATPFRPSLRLAYEGLTHPRWLTGTLIKTLLKRGMPWFENNQAVRGAPLFSKHAVRDFSGRSHLTWEHIQHIRRRWSGAMVIKGILSQRDAQRCKEIGIDGIVVSNHGGRQLDTSIAPIHVLPEIVAAAGEMTVMLDSGIRRGTDAIKALALGAEACFIGRPFNYACAVGGEQGVHLAIDLITSEVSRDLGMLGVASLAHLDSRHLRFIQ</sequence>
<evidence type="ECO:0000313" key="12">
    <source>
        <dbReference type="Proteomes" id="UP001171299"/>
    </source>
</evidence>
<dbReference type="GO" id="GO:0010181">
    <property type="term" value="F:FMN binding"/>
    <property type="evidence" value="ECO:0007669"/>
    <property type="project" value="InterPro"/>
</dbReference>
<dbReference type="PIRSF" id="PIRSF000138">
    <property type="entry name" value="Al-hdrx_acd_dh"/>
    <property type="match status" value="1"/>
</dbReference>
<name>A0AAP9H9L4_9GAMM</name>
<protein>
    <submittedName>
        <fullName evidence="9">Alpha-hydroxy acid oxidase</fullName>
        <ecNumber evidence="9">1.-.-.-</ecNumber>
    </submittedName>
    <submittedName>
        <fullName evidence="10">Alpha-hydroxy-acid oxidizing enzyme</fullName>
    </submittedName>
</protein>
<dbReference type="InterPro" id="IPR008259">
    <property type="entry name" value="FMN_hydac_DH_AS"/>
</dbReference>
<comment type="similarity">
    <text evidence="5">Belongs to the FMN-dependent alpha-hydroxy acid dehydrogenase family.</text>
</comment>
<comment type="cofactor">
    <cofactor evidence="1">
        <name>FMN</name>
        <dbReference type="ChEBI" id="CHEBI:58210"/>
    </cofactor>
</comment>
<dbReference type="EMBL" id="JAUOOM010000009">
    <property type="protein sequence ID" value="MDO6407104.1"/>
    <property type="molecule type" value="Genomic_DNA"/>
</dbReference>
<reference evidence="9" key="3">
    <citation type="submission" date="2023-07" db="EMBL/GenBank/DDBJ databases">
        <title>The extreme plant-growth-promoting properties of Pantoea phytobeneficialis PF55 revealed by functional and genomic analysis.</title>
        <authorList>
            <person name="Nascimento F.X."/>
            <person name="Marcio R.J."/>
        </authorList>
    </citation>
    <scope>NUCLEOTIDE SEQUENCE</scope>
    <source>
        <strain evidence="9">PF55</strain>
    </source>
</reference>
<keyword evidence="3 7" id="KW-0288">FMN</keyword>
<feature type="binding site" evidence="7">
    <location>
        <begin position="335"/>
        <end position="336"/>
    </location>
    <ligand>
        <name>FMN</name>
        <dbReference type="ChEBI" id="CHEBI:58210"/>
    </ligand>
</feature>
<feature type="binding site" evidence="7">
    <location>
        <position position="168"/>
    </location>
    <ligand>
        <name>glyoxylate</name>
        <dbReference type="ChEBI" id="CHEBI:36655"/>
    </ligand>
</feature>
<dbReference type="EC" id="1.-.-.-" evidence="9"/>
<geneLocation type="plasmid" evidence="10">
    <name>pMSR2A</name>
</geneLocation>
<dbReference type="PANTHER" id="PTHR10578:SF107">
    <property type="entry name" value="2-HYDROXYACID OXIDASE 1"/>
    <property type="match status" value="1"/>
</dbReference>
<evidence type="ECO:0000313" key="9">
    <source>
        <dbReference type="EMBL" id="MDO6407104.1"/>
    </source>
</evidence>
<dbReference type="PANTHER" id="PTHR10578">
    <property type="entry name" value="S -2-HYDROXY-ACID OXIDASE-RELATED"/>
    <property type="match status" value="1"/>
</dbReference>
<feature type="binding site" evidence="7">
    <location>
        <position position="282"/>
    </location>
    <ligand>
        <name>glyoxylate</name>
        <dbReference type="ChEBI" id="CHEBI:36655"/>
    </ligand>
</feature>
<organism evidence="10 11">
    <name type="scientific">Pantoea phytobeneficialis</name>
    <dbReference type="NCBI Taxonomy" id="2052056"/>
    <lineage>
        <taxon>Bacteria</taxon>
        <taxon>Pseudomonadati</taxon>
        <taxon>Pseudomonadota</taxon>
        <taxon>Gammaproteobacteria</taxon>
        <taxon>Enterobacterales</taxon>
        <taxon>Erwiniaceae</taxon>
        <taxon>Pantoea</taxon>
    </lineage>
</organism>
<dbReference type="GO" id="GO:0016491">
    <property type="term" value="F:oxidoreductase activity"/>
    <property type="evidence" value="ECO:0007669"/>
    <property type="project" value="UniProtKB-KW"/>
</dbReference>
<feature type="binding site" evidence="7">
    <location>
        <position position="159"/>
    </location>
    <ligand>
        <name>FMN</name>
        <dbReference type="ChEBI" id="CHEBI:58210"/>
    </ligand>
</feature>
<dbReference type="InterPro" id="IPR012133">
    <property type="entry name" value="Alpha-hydoxy_acid_DH_FMN"/>
</dbReference>
<evidence type="ECO:0000256" key="4">
    <source>
        <dbReference type="ARBA" id="ARBA00023002"/>
    </source>
</evidence>
<evidence type="ECO:0000259" key="8">
    <source>
        <dbReference type="PROSITE" id="PS51349"/>
    </source>
</evidence>
<dbReference type="CDD" id="cd02809">
    <property type="entry name" value="alpha_hydroxyacid_oxid_FMN"/>
    <property type="match status" value="1"/>
</dbReference>
<evidence type="ECO:0000256" key="2">
    <source>
        <dbReference type="ARBA" id="ARBA00022630"/>
    </source>
</evidence>
<dbReference type="PROSITE" id="PS00557">
    <property type="entry name" value="FMN_HYDROXY_ACID_DH_1"/>
    <property type="match status" value="1"/>
</dbReference>
<feature type="domain" description="FMN hydroxy acid dehydrogenase" evidence="8">
    <location>
        <begin position="3"/>
        <end position="385"/>
    </location>
</feature>
<feature type="binding site" evidence="7">
    <location>
        <begin position="82"/>
        <end position="84"/>
    </location>
    <ligand>
        <name>FMN</name>
        <dbReference type="ChEBI" id="CHEBI:58210"/>
    </ligand>
</feature>
<dbReference type="Proteomes" id="UP000424872">
    <property type="component" value="Plasmid pMSR2A"/>
</dbReference>
<dbReference type="InterPro" id="IPR000262">
    <property type="entry name" value="FMN-dep_DH"/>
</dbReference>
<dbReference type="AlphaFoldDB" id="A0AAP9H9L4"/>
<keyword evidence="2 7" id="KW-0285">Flavoprotein</keyword>
<dbReference type="Gene3D" id="3.20.20.70">
    <property type="entry name" value="Aldolase class I"/>
    <property type="match status" value="1"/>
</dbReference>
<feature type="binding site" evidence="7">
    <location>
        <position position="280"/>
    </location>
    <ligand>
        <name>FMN</name>
        <dbReference type="ChEBI" id="CHEBI:58210"/>
    </ligand>
</feature>
<dbReference type="PROSITE" id="PS51349">
    <property type="entry name" value="FMN_HYDROXY_ACID_DH_2"/>
    <property type="match status" value="1"/>
</dbReference>
<feature type="binding site" evidence="7">
    <location>
        <position position="111"/>
    </location>
    <ligand>
        <name>FMN</name>
        <dbReference type="ChEBI" id="CHEBI:58210"/>
    </ligand>
</feature>
<feature type="binding site" evidence="7">
    <location>
        <position position="131"/>
    </location>
    <ligand>
        <name>FMN</name>
        <dbReference type="ChEBI" id="CHEBI:58210"/>
    </ligand>
</feature>
<dbReference type="Pfam" id="PF01070">
    <property type="entry name" value="FMN_dh"/>
    <property type="match status" value="1"/>
</dbReference>
<dbReference type="RefSeq" id="WP_208726514.1">
    <property type="nucleotide sequence ID" value="NZ_CP024637.1"/>
</dbReference>
<evidence type="ECO:0000313" key="11">
    <source>
        <dbReference type="Proteomes" id="UP000424872"/>
    </source>
</evidence>
<dbReference type="SUPFAM" id="SSF51395">
    <property type="entry name" value="FMN-linked oxidoreductases"/>
    <property type="match status" value="1"/>
</dbReference>
<feature type="binding site" evidence="7">
    <location>
        <position position="285"/>
    </location>
    <ligand>
        <name>glyoxylate</name>
        <dbReference type="ChEBI" id="CHEBI:36655"/>
    </ligand>
</feature>
<feature type="binding site" evidence="7">
    <location>
        <position position="133"/>
    </location>
    <ligand>
        <name>glyoxylate</name>
        <dbReference type="ChEBI" id="CHEBI:36655"/>
    </ligand>
</feature>